<feature type="transmembrane region" description="Helical" evidence="1">
    <location>
        <begin position="263"/>
        <end position="281"/>
    </location>
</feature>
<feature type="transmembrane region" description="Helical" evidence="1">
    <location>
        <begin position="430"/>
        <end position="448"/>
    </location>
</feature>
<gene>
    <name evidence="2" type="ORF">EDE11_105254</name>
</gene>
<dbReference type="Gene3D" id="3.40.30.10">
    <property type="entry name" value="Glutaredoxin"/>
    <property type="match status" value="1"/>
</dbReference>
<name>A0ABY2CSW0_METMH</name>
<feature type="transmembrane region" description="Helical" evidence="1">
    <location>
        <begin position="349"/>
        <end position="377"/>
    </location>
</feature>
<evidence type="ECO:0000313" key="3">
    <source>
        <dbReference type="Proteomes" id="UP000295649"/>
    </source>
</evidence>
<evidence type="ECO:0000313" key="2">
    <source>
        <dbReference type="EMBL" id="TCV85692.1"/>
    </source>
</evidence>
<dbReference type="Proteomes" id="UP000295649">
    <property type="component" value="Unassembled WGS sequence"/>
</dbReference>
<keyword evidence="1" id="KW-0812">Transmembrane</keyword>
<feature type="transmembrane region" description="Helical" evidence="1">
    <location>
        <begin position="224"/>
        <end position="251"/>
    </location>
</feature>
<comment type="caution">
    <text evidence="2">The sequence shown here is derived from an EMBL/GenBank/DDBJ whole genome shotgun (WGS) entry which is preliminary data.</text>
</comment>
<keyword evidence="3" id="KW-1185">Reference proteome</keyword>
<dbReference type="EMBL" id="SMCN01000005">
    <property type="protein sequence ID" value="TCV85692.1"/>
    <property type="molecule type" value="Genomic_DNA"/>
</dbReference>
<feature type="transmembrane region" description="Helical" evidence="1">
    <location>
        <begin position="397"/>
        <end position="418"/>
    </location>
</feature>
<keyword evidence="1" id="KW-1133">Transmembrane helix</keyword>
<evidence type="ECO:0000256" key="1">
    <source>
        <dbReference type="SAM" id="Phobius"/>
    </source>
</evidence>
<sequence length="458" mass="49892">MGRKSHLLVRYDAFNLLLSNKMSASAHIAGAIEEDRRVLILKLFPEWSAQLPSILMRFGLALLLSLAILPAFGADGAAESPVDIEAFVRDGCQHCQQAEQFLADLQREQPDLRIVVQNISQAPTALARLQLLAESRQAGPIRLPTFLVRGEYIVGYSEQANSDDLIRNALRAGARQTDVSGAEADSCAVQASESCDVPLNQPAVPEPEVFAVNLFGRRISLDEVGLPAFTLAMGLLDGFNPCSMWVLILMISMLAPMHNRPRMLAVAGTFVAVEGLAYFVFMAAWLNLFLLIGLSRASELAIAGIAVLAGAVNLKDFWAFGVGVSLSIPAAAKPGIYNRMRRILQAENLLGAILGAVVLALLVQIVELLCTSGFPALYTRILTLRELKGLDYYGYLLLYNLAYMLDDVIVLGVGIVTLSQHRLQEKEGRWLKLLSGLVMVGLGLYLFLRGLDSVVTRL</sequence>
<organism evidence="2 3">
    <name type="scientific">Methylomonas methanica</name>
    <dbReference type="NCBI Taxonomy" id="421"/>
    <lineage>
        <taxon>Bacteria</taxon>
        <taxon>Pseudomonadati</taxon>
        <taxon>Pseudomonadota</taxon>
        <taxon>Gammaproteobacteria</taxon>
        <taxon>Methylococcales</taxon>
        <taxon>Methylococcaceae</taxon>
        <taxon>Methylomonas</taxon>
    </lineage>
</organism>
<reference evidence="2 3" key="1">
    <citation type="submission" date="2019-03" db="EMBL/GenBank/DDBJ databases">
        <title>Systems level insights into methane cycling in arid and semi-arid ecosystems.</title>
        <authorList>
            <person name="Kalyuzhnaya M."/>
        </authorList>
    </citation>
    <scope>NUCLEOTIDE SEQUENCE [LARGE SCALE GENOMIC DNA]</scope>
    <source>
        <strain evidence="2 3">S-1</strain>
    </source>
</reference>
<dbReference type="SUPFAM" id="SSF52833">
    <property type="entry name" value="Thioredoxin-like"/>
    <property type="match status" value="1"/>
</dbReference>
<dbReference type="InterPro" id="IPR036249">
    <property type="entry name" value="Thioredoxin-like_sf"/>
</dbReference>
<proteinExistence type="predicted"/>
<protein>
    <recommendedName>
        <fullName evidence="4">NrdH-redoxin</fullName>
    </recommendedName>
</protein>
<keyword evidence="1" id="KW-0472">Membrane</keyword>
<accession>A0ABY2CSW0</accession>
<evidence type="ECO:0008006" key="4">
    <source>
        <dbReference type="Google" id="ProtNLM"/>
    </source>
</evidence>